<dbReference type="PANTHER" id="PTHR31872">
    <property type="entry name" value="TRANSMEMBRANE PROTEIN 179"/>
    <property type="match status" value="1"/>
</dbReference>
<accession>A0A6F9DW10</accession>
<protein>
    <submittedName>
        <fullName evidence="7">Transmembrane protein 179-like</fullName>
    </submittedName>
</protein>
<comment type="similarity">
    <text evidence="5">Belongs to the TMEM179 family.</text>
</comment>
<comment type="subcellular location">
    <subcellularLocation>
        <location evidence="1">Membrane</location>
        <topology evidence="1">Multi-pass membrane protein</topology>
    </subcellularLocation>
</comment>
<dbReference type="InterPro" id="IPR029673">
    <property type="entry name" value="TMEM179"/>
</dbReference>
<reference evidence="7" key="1">
    <citation type="submission" date="2020-04" db="EMBL/GenBank/DDBJ databases">
        <authorList>
            <person name="Neveu A P."/>
        </authorList>
    </citation>
    <scope>NUCLEOTIDE SEQUENCE</scope>
    <source>
        <tissue evidence="7">Whole embryo</tissue>
    </source>
</reference>
<dbReference type="InterPro" id="IPR059010">
    <property type="entry name" value="TMEM179-179B"/>
</dbReference>
<keyword evidence="2 6" id="KW-0812">Transmembrane</keyword>
<evidence type="ECO:0000256" key="2">
    <source>
        <dbReference type="ARBA" id="ARBA00022692"/>
    </source>
</evidence>
<feature type="transmembrane region" description="Helical" evidence="6">
    <location>
        <begin position="164"/>
        <end position="182"/>
    </location>
</feature>
<dbReference type="PANTHER" id="PTHR31872:SF4">
    <property type="entry name" value="TRANSMEMBRANE PROTEIN 179"/>
    <property type="match status" value="1"/>
</dbReference>
<evidence type="ECO:0000256" key="1">
    <source>
        <dbReference type="ARBA" id="ARBA00004141"/>
    </source>
</evidence>
<keyword evidence="3 6" id="KW-1133">Transmembrane helix</keyword>
<keyword evidence="4 6" id="KW-0472">Membrane</keyword>
<feature type="transmembrane region" description="Helical" evidence="6">
    <location>
        <begin position="64"/>
        <end position="87"/>
    </location>
</feature>
<evidence type="ECO:0000256" key="6">
    <source>
        <dbReference type="SAM" id="Phobius"/>
    </source>
</evidence>
<evidence type="ECO:0000256" key="4">
    <source>
        <dbReference type="ARBA" id="ARBA00023136"/>
    </source>
</evidence>
<organism evidence="7">
    <name type="scientific">Phallusia mammillata</name>
    <dbReference type="NCBI Taxonomy" id="59560"/>
    <lineage>
        <taxon>Eukaryota</taxon>
        <taxon>Metazoa</taxon>
        <taxon>Chordata</taxon>
        <taxon>Tunicata</taxon>
        <taxon>Ascidiacea</taxon>
        <taxon>Phlebobranchia</taxon>
        <taxon>Ascidiidae</taxon>
        <taxon>Phallusia</taxon>
    </lineage>
</organism>
<sequence>MNPKPKLSLIICIITLVLSLFIIIPMSLNLKDFKGLCLLYAQVNSSNVTEGVDFQWGNSSNCNFILYMGYSALVASLVLLWQTAVLVWKEYDRTPFSSFLVFCGTGIMTLTLLIASLLAIVGYSMWCDCFDDASMCENVDLTWLEDKFGVTTSHFYSHMMITQFGIWASLCMWFLALLISFCKVKHYHNHEDLLQNLAHEKEKLFSSNKRYARVHFEENPPTA</sequence>
<evidence type="ECO:0000313" key="7">
    <source>
        <dbReference type="EMBL" id="CAB3267055.1"/>
    </source>
</evidence>
<name>A0A6F9DW10_9ASCI</name>
<feature type="transmembrane region" description="Helical" evidence="6">
    <location>
        <begin position="99"/>
        <end position="125"/>
    </location>
</feature>
<dbReference type="AlphaFoldDB" id="A0A6F9DW10"/>
<proteinExistence type="evidence at transcript level"/>
<feature type="transmembrane region" description="Helical" evidence="6">
    <location>
        <begin position="7"/>
        <end position="28"/>
    </location>
</feature>
<gene>
    <name evidence="7" type="primary">Tmem179b-001</name>
</gene>
<evidence type="ECO:0000256" key="3">
    <source>
        <dbReference type="ARBA" id="ARBA00022989"/>
    </source>
</evidence>
<dbReference type="Pfam" id="PF26158">
    <property type="entry name" value="Claudin_TMEM179-179B"/>
    <property type="match status" value="1"/>
</dbReference>
<dbReference type="EMBL" id="LR791193">
    <property type="protein sequence ID" value="CAB3267055.1"/>
    <property type="molecule type" value="mRNA"/>
</dbReference>
<evidence type="ECO:0000256" key="5">
    <source>
        <dbReference type="ARBA" id="ARBA00093776"/>
    </source>
</evidence>